<gene>
    <name evidence="1" type="ORF">RRG08_052125</name>
</gene>
<evidence type="ECO:0000313" key="1">
    <source>
        <dbReference type="EMBL" id="KAK3780978.1"/>
    </source>
</evidence>
<dbReference type="Proteomes" id="UP001283361">
    <property type="component" value="Unassembled WGS sequence"/>
</dbReference>
<accession>A0AAE1A4U6</accession>
<dbReference type="AlphaFoldDB" id="A0AAE1A4U6"/>
<dbReference type="EMBL" id="JAWDGP010002675">
    <property type="protein sequence ID" value="KAK3780978.1"/>
    <property type="molecule type" value="Genomic_DNA"/>
</dbReference>
<evidence type="ECO:0000313" key="2">
    <source>
        <dbReference type="Proteomes" id="UP001283361"/>
    </source>
</evidence>
<organism evidence="1 2">
    <name type="scientific">Elysia crispata</name>
    <name type="common">lettuce slug</name>
    <dbReference type="NCBI Taxonomy" id="231223"/>
    <lineage>
        <taxon>Eukaryota</taxon>
        <taxon>Metazoa</taxon>
        <taxon>Spiralia</taxon>
        <taxon>Lophotrochozoa</taxon>
        <taxon>Mollusca</taxon>
        <taxon>Gastropoda</taxon>
        <taxon>Heterobranchia</taxon>
        <taxon>Euthyneura</taxon>
        <taxon>Panpulmonata</taxon>
        <taxon>Sacoglossa</taxon>
        <taxon>Placobranchoidea</taxon>
        <taxon>Plakobranchidae</taxon>
        <taxon>Elysia</taxon>
    </lineage>
</organism>
<comment type="caution">
    <text evidence="1">The sequence shown here is derived from an EMBL/GenBank/DDBJ whole genome shotgun (WGS) entry which is preliminary data.</text>
</comment>
<sequence>MVSFPDVDPKHLLLLCETVRATKFLLTAQSARSRVGQRSPMSLAGLAGSLPERFSSLQPVDAELTVQQCAEKGWLGLAGMSNHRRGGWFRTGDFQGITVCTEPVRRSDGHCRR</sequence>
<protein>
    <submittedName>
        <fullName evidence="1">Uncharacterized protein</fullName>
    </submittedName>
</protein>
<proteinExistence type="predicted"/>
<reference evidence="1" key="1">
    <citation type="journal article" date="2023" name="G3 (Bethesda)">
        <title>A reference genome for the long-term kleptoplast-retaining sea slug Elysia crispata morphotype clarki.</title>
        <authorList>
            <person name="Eastman K.E."/>
            <person name="Pendleton A.L."/>
            <person name="Shaikh M.A."/>
            <person name="Suttiyut T."/>
            <person name="Ogas R."/>
            <person name="Tomko P."/>
            <person name="Gavelis G."/>
            <person name="Widhalm J.R."/>
            <person name="Wisecaver J.H."/>
        </authorList>
    </citation>
    <scope>NUCLEOTIDE SEQUENCE</scope>
    <source>
        <strain evidence="1">ECLA1</strain>
    </source>
</reference>
<name>A0AAE1A4U6_9GAST</name>
<keyword evidence="2" id="KW-1185">Reference proteome</keyword>